<dbReference type="AlphaFoldDB" id="A0A2T0R0T2"/>
<accession>A0A2T0R0T2</accession>
<evidence type="ECO:0000313" key="2">
    <source>
        <dbReference type="Proteomes" id="UP000238083"/>
    </source>
</evidence>
<gene>
    <name evidence="1" type="ORF">CLV37_10991</name>
</gene>
<protein>
    <submittedName>
        <fullName evidence="1">Uncharacterized protein</fullName>
    </submittedName>
</protein>
<sequence length="36" mass="3583">MLVLAWGVLAAVVVAGLVVGLRSVLGPLLDLARGAL</sequence>
<reference evidence="1 2" key="1">
    <citation type="submission" date="2018-03" db="EMBL/GenBank/DDBJ databases">
        <title>Genomic Encyclopedia of Archaeal and Bacterial Type Strains, Phase II (KMG-II): from individual species to whole genera.</title>
        <authorList>
            <person name="Goeker M."/>
        </authorList>
    </citation>
    <scope>NUCLEOTIDE SEQUENCE [LARGE SCALE GENOMIC DNA]</scope>
    <source>
        <strain evidence="1 2">DSM 19711</strain>
    </source>
</reference>
<evidence type="ECO:0000313" key="1">
    <source>
        <dbReference type="EMBL" id="PRY12906.1"/>
    </source>
</evidence>
<organism evidence="1 2">
    <name type="scientific">Kineococcus rhizosphaerae</name>
    <dbReference type="NCBI Taxonomy" id="559628"/>
    <lineage>
        <taxon>Bacteria</taxon>
        <taxon>Bacillati</taxon>
        <taxon>Actinomycetota</taxon>
        <taxon>Actinomycetes</taxon>
        <taxon>Kineosporiales</taxon>
        <taxon>Kineosporiaceae</taxon>
        <taxon>Kineococcus</taxon>
    </lineage>
</organism>
<name>A0A2T0R0T2_9ACTN</name>
<dbReference type="EMBL" id="PVZF01000009">
    <property type="protein sequence ID" value="PRY12906.1"/>
    <property type="molecule type" value="Genomic_DNA"/>
</dbReference>
<keyword evidence="2" id="KW-1185">Reference proteome</keyword>
<dbReference type="Proteomes" id="UP000238083">
    <property type="component" value="Unassembled WGS sequence"/>
</dbReference>
<proteinExistence type="predicted"/>
<comment type="caution">
    <text evidence="1">The sequence shown here is derived from an EMBL/GenBank/DDBJ whole genome shotgun (WGS) entry which is preliminary data.</text>
</comment>